<evidence type="ECO:0000313" key="10">
    <source>
        <dbReference type="Proteomes" id="UP000005801"/>
    </source>
</evidence>
<dbReference type="InterPro" id="IPR002104">
    <property type="entry name" value="Integrase_catalytic"/>
</dbReference>
<dbReference type="PANTHER" id="PTHR30349">
    <property type="entry name" value="PHAGE INTEGRASE-RELATED"/>
    <property type="match status" value="1"/>
</dbReference>
<feature type="compositionally biased region" description="Basic residues" evidence="6">
    <location>
        <begin position="391"/>
        <end position="401"/>
    </location>
</feature>
<keyword evidence="2" id="KW-0229">DNA integration</keyword>
<dbReference type="GO" id="GO:0015074">
    <property type="term" value="P:DNA integration"/>
    <property type="evidence" value="ECO:0007669"/>
    <property type="project" value="UniProtKB-KW"/>
</dbReference>
<proteinExistence type="inferred from homology"/>
<sequence>MVDIVYTHTNGQEVRVRRVSPVQTRRGAESYERKLRQALEAGTYGGKKASTPKKSSTRARKQPAPTGTPTLEQFAETYISEHCLVEQHRPSSITNTRSVLSAHILPILGDVAMDEIRSVHFGELKRAVARGRGTRGRKSKPVSGKTINNALAVLSRMVRFWYEREGLMPPRIKAGLVRLDEPEADYYEPEEFEALVAGAAKAGLQELVIVLLMGDAGMRQGEIRALHWSDIRKHPEPTIRVQRTRFKADEYAPKSKKGRSIPLSPRLVAALEALPRRRGCPHVIHEAGEPLTPKLVRGRIVRCERAAGMAETGLSHKLRHTFATRLVAAGVPLLVIKELLGHADLRTTQRYLHTVSGARSQAIAAISGPEEDPDPDRDPPPAPGPGSSARSARHHGGTGLN</sequence>
<organism evidence="9 10">
    <name type="scientific">Plesiocystis pacifica SIR-1</name>
    <dbReference type="NCBI Taxonomy" id="391625"/>
    <lineage>
        <taxon>Bacteria</taxon>
        <taxon>Pseudomonadati</taxon>
        <taxon>Myxococcota</taxon>
        <taxon>Polyangia</taxon>
        <taxon>Nannocystales</taxon>
        <taxon>Nannocystaceae</taxon>
        <taxon>Plesiocystis</taxon>
    </lineage>
</organism>
<comment type="caution">
    <text evidence="9">The sequence shown here is derived from an EMBL/GenBank/DDBJ whole genome shotgun (WGS) entry which is preliminary data.</text>
</comment>
<dbReference type="InterPro" id="IPR044068">
    <property type="entry name" value="CB"/>
</dbReference>
<accession>A6G9P9</accession>
<feature type="region of interest" description="Disordered" evidence="6">
    <location>
        <begin position="19"/>
        <end position="69"/>
    </location>
</feature>
<dbReference type="GO" id="GO:0006310">
    <property type="term" value="P:DNA recombination"/>
    <property type="evidence" value="ECO:0007669"/>
    <property type="project" value="UniProtKB-KW"/>
</dbReference>
<dbReference type="EMBL" id="ABCS01000046">
    <property type="protein sequence ID" value="EDM77443.1"/>
    <property type="molecule type" value="Genomic_DNA"/>
</dbReference>
<protein>
    <submittedName>
        <fullName evidence="9">Phage integrase</fullName>
    </submittedName>
</protein>
<dbReference type="PROSITE" id="PS51898">
    <property type="entry name" value="TYR_RECOMBINASE"/>
    <property type="match status" value="1"/>
</dbReference>
<gene>
    <name evidence="9" type="ORF">PPSIR1_38049</name>
</gene>
<reference evidence="9 10" key="1">
    <citation type="submission" date="2007-06" db="EMBL/GenBank/DDBJ databases">
        <authorList>
            <person name="Shimkets L."/>
            <person name="Ferriera S."/>
            <person name="Johnson J."/>
            <person name="Kravitz S."/>
            <person name="Beeson K."/>
            <person name="Sutton G."/>
            <person name="Rogers Y.-H."/>
            <person name="Friedman R."/>
            <person name="Frazier M."/>
            <person name="Venter J.C."/>
        </authorList>
    </citation>
    <scope>NUCLEOTIDE SEQUENCE [LARGE SCALE GENOMIC DNA]</scope>
    <source>
        <strain evidence="9 10">SIR-1</strain>
    </source>
</reference>
<dbReference type="Pfam" id="PF14659">
    <property type="entry name" value="Phage_int_SAM_3"/>
    <property type="match status" value="1"/>
</dbReference>
<evidence type="ECO:0000256" key="2">
    <source>
        <dbReference type="ARBA" id="ARBA00022908"/>
    </source>
</evidence>
<evidence type="ECO:0000256" key="1">
    <source>
        <dbReference type="ARBA" id="ARBA00008857"/>
    </source>
</evidence>
<dbReference type="AlphaFoldDB" id="A6G9P9"/>
<dbReference type="STRING" id="391625.PPSIR1_38049"/>
<name>A6G9P9_9BACT</name>
<dbReference type="InterPro" id="IPR011010">
    <property type="entry name" value="DNA_brk_join_enz"/>
</dbReference>
<evidence type="ECO:0000313" key="9">
    <source>
        <dbReference type="EMBL" id="EDM77443.1"/>
    </source>
</evidence>
<dbReference type="InterPro" id="IPR010998">
    <property type="entry name" value="Integrase_recombinase_N"/>
</dbReference>
<feature type="domain" description="Core-binding (CB)" evidence="8">
    <location>
        <begin position="69"/>
        <end position="162"/>
    </location>
</feature>
<feature type="compositionally biased region" description="Basic and acidic residues" evidence="6">
    <location>
        <begin position="26"/>
        <end position="37"/>
    </location>
</feature>
<comment type="similarity">
    <text evidence="1">Belongs to the 'phage' integrase family.</text>
</comment>
<keyword evidence="4" id="KW-0233">DNA recombination</keyword>
<dbReference type="InterPro" id="IPR013762">
    <property type="entry name" value="Integrase-like_cat_sf"/>
</dbReference>
<evidence type="ECO:0000259" key="7">
    <source>
        <dbReference type="PROSITE" id="PS51898"/>
    </source>
</evidence>
<dbReference type="InterPro" id="IPR050090">
    <property type="entry name" value="Tyrosine_recombinase_XerCD"/>
</dbReference>
<keyword evidence="3 5" id="KW-0238">DNA-binding</keyword>
<feature type="region of interest" description="Disordered" evidence="6">
    <location>
        <begin position="362"/>
        <end position="401"/>
    </location>
</feature>
<dbReference type="SUPFAM" id="SSF56349">
    <property type="entry name" value="DNA breaking-rejoining enzymes"/>
    <property type="match status" value="1"/>
</dbReference>
<evidence type="ECO:0000256" key="5">
    <source>
        <dbReference type="PROSITE-ProRule" id="PRU01248"/>
    </source>
</evidence>
<dbReference type="GO" id="GO:0003677">
    <property type="term" value="F:DNA binding"/>
    <property type="evidence" value="ECO:0007669"/>
    <property type="project" value="UniProtKB-UniRule"/>
</dbReference>
<dbReference type="Proteomes" id="UP000005801">
    <property type="component" value="Unassembled WGS sequence"/>
</dbReference>
<dbReference type="InterPro" id="IPR004107">
    <property type="entry name" value="Integrase_SAM-like_N"/>
</dbReference>
<dbReference type="eggNOG" id="COG0582">
    <property type="taxonomic scope" value="Bacteria"/>
</dbReference>
<evidence type="ECO:0000259" key="8">
    <source>
        <dbReference type="PROSITE" id="PS51900"/>
    </source>
</evidence>
<keyword evidence="10" id="KW-1185">Reference proteome</keyword>
<dbReference type="PROSITE" id="PS51900">
    <property type="entry name" value="CB"/>
    <property type="match status" value="1"/>
</dbReference>
<dbReference type="PANTHER" id="PTHR30349:SF64">
    <property type="entry name" value="PROPHAGE INTEGRASE INTD-RELATED"/>
    <property type="match status" value="1"/>
</dbReference>
<feature type="domain" description="Tyr recombinase" evidence="7">
    <location>
        <begin position="182"/>
        <end position="365"/>
    </location>
</feature>
<evidence type="ECO:0000256" key="4">
    <source>
        <dbReference type="ARBA" id="ARBA00023172"/>
    </source>
</evidence>
<evidence type="ECO:0000256" key="3">
    <source>
        <dbReference type="ARBA" id="ARBA00023125"/>
    </source>
</evidence>
<evidence type="ECO:0000256" key="6">
    <source>
        <dbReference type="SAM" id="MobiDB-lite"/>
    </source>
</evidence>
<dbReference type="Gene3D" id="1.10.150.130">
    <property type="match status" value="1"/>
</dbReference>
<dbReference type="CDD" id="cd00796">
    <property type="entry name" value="INT_Rci_Hp1_C"/>
    <property type="match status" value="1"/>
</dbReference>
<dbReference type="Pfam" id="PF00589">
    <property type="entry name" value="Phage_integrase"/>
    <property type="match status" value="1"/>
</dbReference>
<dbReference type="Gene3D" id="1.10.443.10">
    <property type="entry name" value="Intergrase catalytic core"/>
    <property type="match status" value="1"/>
</dbReference>